<dbReference type="SUPFAM" id="SSF160519">
    <property type="entry name" value="BB2672-like"/>
    <property type="match status" value="1"/>
</dbReference>
<name>A0ABX1F6I0_9PROT</name>
<proteinExistence type="predicted"/>
<gene>
    <name evidence="1" type="ORF">HB662_24455</name>
</gene>
<dbReference type="Pfam" id="PF06684">
    <property type="entry name" value="AA_synth"/>
    <property type="match status" value="1"/>
</dbReference>
<sequence length="181" mass="19084">MLNIRKLQMIREELRSELGAEAERPVIRAAGLAVVQNPFAGRFAEDLTPLWEIGAQLAERLMPDLVRMLSGPAVSYGKGAVVGVAGEMEHGGACIHPRLGRPMRAAIGGGAAVIPSNVKVAAAGTPLDLPLGHKDDPWSFAHFDTITVFLADAPRPDEILVALAVADGGRLRNRCGAGPAR</sequence>
<organism evidence="1 2">
    <name type="scientific">Falsiroseomonas frigidaquae</name>
    <dbReference type="NCBI Taxonomy" id="487318"/>
    <lineage>
        <taxon>Bacteria</taxon>
        <taxon>Pseudomonadati</taxon>
        <taxon>Pseudomonadota</taxon>
        <taxon>Alphaproteobacteria</taxon>
        <taxon>Acetobacterales</taxon>
        <taxon>Roseomonadaceae</taxon>
        <taxon>Falsiroseomonas</taxon>
    </lineage>
</organism>
<dbReference type="InterPro" id="IPR035936">
    <property type="entry name" value="BB2672"/>
</dbReference>
<dbReference type="EMBL" id="JAAVTX010000007">
    <property type="protein sequence ID" value="NKE47952.1"/>
    <property type="molecule type" value="Genomic_DNA"/>
</dbReference>
<dbReference type="Gene3D" id="3.30.1330.110">
    <property type="entry name" value="BB2672"/>
    <property type="match status" value="1"/>
</dbReference>
<evidence type="ECO:0000313" key="1">
    <source>
        <dbReference type="EMBL" id="NKE47952.1"/>
    </source>
</evidence>
<dbReference type="RefSeq" id="WP_168053785.1">
    <property type="nucleotide sequence ID" value="NZ_JAATJR010000007.1"/>
</dbReference>
<dbReference type="InterPro" id="IPR009569">
    <property type="entry name" value="AA_synth_put"/>
</dbReference>
<reference evidence="1 2" key="1">
    <citation type="submission" date="2020-03" db="EMBL/GenBank/DDBJ databases">
        <title>Roseomonas selenitidurans sp. nov. isolated from soil.</title>
        <authorList>
            <person name="Liu H."/>
        </authorList>
    </citation>
    <scope>NUCLEOTIDE SEQUENCE [LARGE SCALE GENOMIC DNA]</scope>
    <source>
        <strain evidence="1 2">JCM 15073</strain>
    </source>
</reference>
<keyword evidence="2" id="KW-1185">Reference proteome</keyword>
<accession>A0ABX1F6I0</accession>
<dbReference type="Proteomes" id="UP000765160">
    <property type="component" value="Unassembled WGS sequence"/>
</dbReference>
<evidence type="ECO:0000313" key="2">
    <source>
        <dbReference type="Proteomes" id="UP000765160"/>
    </source>
</evidence>
<comment type="caution">
    <text evidence="1">The sequence shown here is derived from an EMBL/GenBank/DDBJ whole genome shotgun (WGS) entry which is preliminary data.</text>
</comment>
<protein>
    <submittedName>
        <fullName evidence="1">Amino acid synthesis family protein</fullName>
    </submittedName>
</protein>